<dbReference type="PhylomeDB" id="D7ELI2"/>
<evidence type="ECO:0000256" key="1">
    <source>
        <dbReference type="PROSITE-ProRule" id="PRU00047"/>
    </source>
</evidence>
<dbReference type="AlphaFoldDB" id="D7ELI2"/>
<dbReference type="EMBL" id="KQ972959">
    <property type="protein sequence ID" value="EFA12186.1"/>
    <property type="molecule type" value="Genomic_DNA"/>
</dbReference>
<keyword evidence="5" id="KW-1185">Reference proteome</keyword>
<dbReference type="GO" id="GO:0003676">
    <property type="term" value="F:nucleic acid binding"/>
    <property type="evidence" value="ECO:0007669"/>
    <property type="project" value="InterPro"/>
</dbReference>
<dbReference type="HOGENOM" id="CLU_714426_0_0_1"/>
<dbReference type="InParanoid" id="D7ELI2"/>
<evidence type="ECO:0000313" key="4">
    <source>
        <dbReference type="EMBL" id="EFA12186.1"/>
    </source>
</evidence>
<dbReference type="InterPro" id="IPR001878">
    <property type="entry name" value="Znf_CCHC"/>
</dbReference>
<name>D7ELI2_TRICA</name>
<keyword evidence="1" id="KW-0862">Zinc</keyword>
<evidence type="ECO:0000313" key="5">
    <source>
        <dbReference type="Proteomes" id="UP000007266"/>
    </source>
</evidence>
<reference evidence="4 5" key="2">
    <citation type="journal article" date="2010" name="Nucleic Acids Res.">
        <title>BeetleBase in 2010: revisions to provide comprehensive genomic information for Tribolium castaneum.</title>
        <authorList>
            <person name="Kim H.S."/>
            <person name="Murphy T."/>
            <person name="Xia J."/>
            <person name="Caragea D."/>
            <person name="Park Y."/>
            <person name="Beeman R.W."/>
            <person name="Lorenzen M.D."/>
            <person name="Butcher S."/>
            <person name="Manak J.R."/>
            <person name="Brown S.J."/>
        </authorList>
    </citation>
    <scope>NUCLEOTIDE SEQUENCE [LARGE SCALE GENOMIC DNA]</scope>
    <source>
        <strain evidence="4 5">Georgia GA2</strain>
    </source>
</reference>
<organism evidence="4 5">
    <name type="scientific">Tribolium castaneum</name>
    <name type="common">Red flour beetle</name>
    <dbReference type="NCBI Taxonomy" id="7070"/>
    <lineage>
        <taxon>Eukaryota</taxon>
        <taxon>Metazoa</taxon>
        <taxon>Ecdysozoa</taxon>
        <taxon>Arthropoda</taxon>
        <taxon>Hexapoda</taxon>
        <taxon>Insecta</taxon>
        <taxon>Pterygota</taxon>
        <taxon>Neoptera</taxon>
        <taxon>Endopterygota</taxon>
        <taxon>Coleoptera</taxon>
        <taxon>Polyphaga</taxon>
        <taxon>Cucujiformia</taxon>
        <taxon>Tenebrionidae</taxon>
        <taxon>Tenebrionidae incertae sedis</taxon>
        <taxon>Tribolium</taxon>
    </lineage>
</organism>
<dbReference type="InterPro" id="IPR036875">
    <property type="entry name" value="Znf_CCHC_sf"/>
</dbReference>
<dbReference type="OrthoDB" id="6729016at2759"/>
<evidence type="ECO:0000259" key="3">
    <source>
        <dbReference type="PROSITE" id="PS50158"/>
    </source>
</evidence>
<evidence type="ECO:0000256" key="2">
    <source>
        <dbReference type="SAM" id="MobiDB-lite"/>
    </source>
</evidence>
<accession>D7ELI2</accession>
<proteinExistence type="predicted"/>
<protein>
    <submittedName>
        <fullName evidence="4">Putative 50 kDa protein in type I retrotransposable element R1DM-like Protein</fullName>
    </submittedName>
</protein>
<dbReference type="OMA" id="CASNDHE"/>
<keyword evidence="1" id="KW-0863">Zinc-finger</keyword>
<feature type="compositionally biased region" description="Low complexity" evidence="2">
    <location>
        <begin position="1"/>
        <end position="13"/>
    </location>
</feature>
<reference evidence="4 5" key="1">
    <citation type="journal article" date="2008" name="Nature">
        <title>The genome of the model beetle and pest Tribolium castaneum.</title>
        <authorList>
            <consortium name="Tribolium Genome Sequencing Consortium"/>
            <person name="Richards S."/>
            <person name="Gibbs R.A."/>
            <person name="Weinstock G.M."/>
            <person name="Brown S.J."/>
            <person name="Denell R."/>
            <person name="Beeman R.W."/>
            <person name="Gibbs R."/>
            <person name="Beeman R.W."/>
            <person name="Brown S.J."/>
            <person name="Bucher G."/>
            <person name="Friedrich M."/>
            <person name="Grimmelikhuijzen C.J."/>
            <person name="Klingler M."/>
            <person name="Lorenzen M."/>
            <person name="Richards S."/>
            <person name="Roth S."/>
            <person name="Schroder R."/>
            <person name="Tautz D."/>
            <person name="Zdobnov E.M."/>
            <person name="Muzny D."/>
            <person name="Gibbs R.A."/>
            <person name="Weinstock G.M."/>
            <person name="Attaway T."/>
            <person name="Bell S."/>
            <person name="Buhay C.J."/>
            <person name="Chandrabose M.N."/>
            <person name="Chavez D."/>
            <person name="Clerk-Blankenburg K.P."/>
            <person name="Cree A."/>
            <person name="Dao M."/>
            <person name="Davis C."/>
            <person name="Chacko J."/>
            <person name="Dinh H."/>
            <person name="Dugan-Rocha S."/>
            <person name="Fowler G."/>
            <person name="Garner T.T."/>
            <person name="Garnes J."/>
            <person name="Gnirke A."/>
            <person name="Hawes A."/>
            <person name="Hernandez J."/>
            <person name="Hines S."/>
            <person name="Holder M."/>
            <person name="Hume J."/>
            <person name="Jhangiani S.N."/>
            <person name="Joshi V."/>
            <person name="Khan Z.M."/>
            <person name="Jackson L."/>
            <person name="Kovar C."/>
            <person name="Kowis A."/>
            <person name="Lee S."/>
            <person name="Lewis L.R."/>
            <person name="Margolis J."/>
            <person name="Morgan M."/>
            <person name="Nazareth L.V."/>
            <person name="Nguyen N."/>
            <person name="Okwuonu G."/>
            <person name="Parker D."/>
            <person name="Richards S."/>
            <person name="Ruiz S.J."/>
            <person name="Santibanez J."/>
            <person name="Savard J."/>
            <person name="Scherer S.E."/>
            <person name="Schneider B."/>
            <person name="Sodergren E."/>
            <person name="Tautz D."/>
            <person name="Vattahil S."/>
            <person name="Villasana D."/>
            <person name="White C.S."/>
            <person name="Wright R."/>
            <person name="Park Y."/>
            <person name="Beeman R.W."/>
            <person name="Lord J."/>
            <person name="Oppert B."/>
            <person name="Lorenzen M."/>
            <person name="Brown S."/>
            <person name="Wang L."/>
            <person name="Savard J."/>
            <person name="Tautz D."/>
            <person name="Richards S."/>
            <person name="Weinstock G."/>
            <person name="Gibbs R.A."/>
            <person name="Liu Y."/>
            <person name="Worley K."/>
            <person name="Weinstock G."/>
            <person name="Elsik C.G."/>
            <person name="Reese J.T."/>
            <person name="Elhaik E."/>
            <person name="Landan G."/>
            <person name="Graur D."/>
            <person name="Arensburger P."/>
            <person name="Atkinson P."/>
            <person name="Beeman R.W."/>
            <person name="Beidler J."/>
            <person name="Brown S.J."/>
            <person name="Demuth J.P."/>
            <person name="Drury D.W."/>
            <person name="Du Y.Z."/>
            <person name="Fujiwara H."/>
            <person name="Lorenzen M."/>
            <person name="Maselli V."/>
            <person name="Osanai M."/>
            <person name="Park Y."/>
            <person name="Robertson H.M."/>
            <person name="Tu Z."/>
            <person name="Wang J.J."/>
            <person name="Wang S."/>
            <person name="Richards S."/>
            <person name="Song H."/>
            <person name="Zhang L."/>
            <person name="Sodergren E."/>
            <person name="Werner D."/>
            <person name="Stanke M."/>
            <person name="Morgenstern B."/>
            <person name="Solovyev V."/>
            <person name="Kosarev P."/>
            <person name="Brown G."/>
            <person name="Chen H.C."/>
            <person name="Ermolaeva O."/>
            <person name="Hlavina W."/>
            <person name="Kapustin Y."/>
            <person name="Kiryutin B."/>
            <person name="Kitts P."/>
            <person name="Maglott D."/>
            <person name="Pruitt K."/>
            <person name="Sapojnikov V."/>
            <person name="Souvorov A."/>
            <person name="Mackey A.J."/>
            <person name="Waterhouse R.M."/>
            <person name="Wyder S."/>
            <person name="Zdobnov E.M."/>
            <person name="Zdobnov E.M."/>
            <person name="Wyder S."/>
            <person name="Kriventseva E.V."/>
            <person name="Kadowaki T."/>
            <person name="Bork P."/>
            <person name="Aranda M."/>
            <person name="Bao R."/>
            <person name="Beermann A."/>
            <person name="Berns N."/>
            <person name="Bolognesi R."/>
            <person name="Bonneton F."/>
            <person name="Bopp D."/>
            <person name="Brown S.J."/>
            <person name="Bucher G."/>
            <person name="Butts T."/>
            <person name="Chaumot A."/>
            <person name="Denell R.E."/>
            <person name="Ferrier D.E."/>
            <person name="Friedrich M."/>
            <person name="Gordon C.M."/>
            <person name="Jindra M."/>
            <person name="Klingler M."/>
            <person name="Lan Q."/>
            <person name="Lattorff H.M."/>
            <person name="Laudet V."/>
            <person name="von Levetsow C."/>
            <person name="Liu Z."/>
            <person name="Lutz R."/>
            <person name="Lynch J.A."/>
            <person name="da Fonseca R.N."/>
            <person name="Posnien N."/>
            <person name="Reuter R."/>
            <person name="Roth S."/>
            <person name="Savard J."/>
            <person name="Schinko J.B."/>
            <person name="Schmitt C."/>
            <person name="Schoppmeier M."/>
            <person name="Schroder R."/>
            <person name="Shippy T.D."/>
            <person name="Simonnet F."/>
            <person name="Marques-Souza H."/>
            <person name="Tautz D."/>
            <person name="Tomoyasu Y."/>
            <person name="Trauner J."/>
            <person name="Van der Zee M."/>
            <person name="Vervoort M."/>
            <person name="Wittkopp N."/>
            <person name="Wimmer E.A."/>
            <person name="Yang X."/>
            <person name="Jones A.K."/>
            <person name="Sattelle D.B."/>
            <person name="Ebert P.R."/>
            <person name="Nelson D."/>
            <person name="Scott J.G."/>
            <person name="Beeman R.W."/>
            <person name="Muthukrishnan S."/>
            <person name="Kramer K.J."/>
            <person name="Arakane Y."/>
            <person name="Beeman R.W."/>
            <person name="Zhu Q."/>
            <person name="Hogenkamp D."/>
            <person name="Dixit R."/>
            <person name="Oppert B."/>
            <person name="Jiang H."/>
            <person name="Zou Z."/>
            <person name="Marshall J."/>
            <person name="Elpidina E."/>
            <person name="Vinokurov K."/>
            <person name="Oppert C."/>
            <person name="Zou Z."/>
            <person name="Evans J."/>
            <person name="Lu Z."/>
            <person name="Zhao P."/>
            <person name="Sumathipala N."/>
            <person name="Altincicek B."/>
            <person name="Vilcinskas A."/>
            <person name="Williams M."/>
            <person name="Hultmark D."/>
            <person name="Hetru C."/>
            <person name="Jiang H."/>
            <person name="Grimmelikhuijzen C.J."/>
            <person name="Hauser F."/>
            <person name="Cazzamali G."/>
            <person name="Williamson M."/>
            <person name="Park Y."/>
            <person name="Li B."/>
            <person name="Tanaka Y."/>
            <person name="Predel R."/>
            <person name="Neupert S."/>
            <person name="Schachtner J."/>
            <person name="Verleyen P."/>
            <person name="Raible F."/>
            <person name="Bork P."/>
            <person name="Friedrich M."/>
            <person name="Walden K.K."/>
            <person name="Robertson H.M."/>
            <person name="Angeli S."/>
            <person name="Foret S."/>
            <person name="Bucher G."/>
            <person name="Schuetz S."/>
            <person name="Maleszka R."/>
            <person name="Wimmer E.A."/>
            <person name="Beeman R.W."/>
            <person name="Lorenzen M."/>
            <person name="Tomoyasu Y."/>
            <person name="Miller S.C."/>
            <person name="Grossmann D."/>
            <person name="Bucher G."/>
        </authorList>
    </citation>
    <scope>NUCLEOTIDE SEQUENCE [LARGE SCALE GENOMIC DNA]</scope>
    <source>
        <strain evidence="4 5">Georgia GA2</strain>
    </source>
</reference>
<dbReference type="SUPFAM" id="SSF57756">
    <property type="entry name" value="Retrovirus zinc finger-like domains"/>
    <property type="match status" value="1"/>
</dbReference>
<dbReference type="GO" id="GO:0008270">
    <property type="term" value="F:zinc ion binding"/>
    <property type="evidence" value="ECO:0007669"/>
    <property type="project" value="UniProtKB-KW"/>
</dbReference>
<sequence length="387" mass="43675">MGSSRRNSTTSTSDQLDHENSGDDIANIIEDCSKNLKVLDSFILKSKESIRERQTYQTAIQNIQSGLRNILLSFRKPSFESDIENKIASIVEKVIDNKINNLNPNSSPIGPRYSQILKSNLTKSTEPVTAPAKLPQSNYKVIVKPNESLKNVKSSEDTRKILTSKSPHEFGIKVNKIVPIRNNAILIESTCSSILNLTDSPVLKSLNLQAERINKVWPKIQVFDVPKEMVADELIKEIQKQPDLPGNIPKQFVKSAFKAGNKEGKTNHWVIEIHPAARNYFIASGSKLFVSWKSLHVRDYLRITRCFKCQKFGHVSKFCNSEKQCGYCASNDHESISCNFKNNEDKHKCSNCERAGQQELNHPAGSTNCPIYKHRMQEALKNIDFDG</sequence>
<keyword evidence="1" id="KW-0479">Metal-binding</keyword>
<dbReference type="Proteomes" id="UP000007266">
    <property type="component" value="Unassembled WGS sequence"/>
</dbReference>
<gene>
    <name evidence="4" type="primary">AUGUSTUS-3.0.2_04339</name>
    <name evidence="4" type="ORF">TcasGA2_TC004339</name>
</gene>
<feature type="region of interest" description="Disordered" evidence="2">
    <location>
        <begin position="1"/>
        <end position="21"/>
    </location>
</feature>
<dbReference type="KEGG" id="tca:107399134"/>
<feature type="domain" description="CCHC-type" evidence="3">
    <location>
        <begin position="305"/>
        <end position="319"/>
    </location>
</feature>
<dbReference type="PROSITE" id="PS50158">
    <property type="entry name" value="ZF_CCHC"/>
    <property type="match status" value="1"/>
</dbReference>